<dbReference type="InParanoid" id="K1P6H6"/>
<accession>K1P6H6</accession>
<gene>
    <name evidence="2" type="ORF">CGI_10009267</name>
</gene>
<feature type="region of interest" description="Disordered" evidence="1">
    <location>
        <begin position="57"/>
        <end position="89"/>
    </location>
</feature>
<name>K1P6H6_MAGGI</name>
<sequence length="183" mass="20373">MEFVNQSLQFSDGYPSQYDEHGDILERVVEGCESEISDSQPDSRYFREPIASSTAIHGSLQSRSRSVDPLASSTMIEVSDDSSDDEDSGCGSSVCTFSISSDLEDSLVDEDYLRSLQMMSGRGILDRQPHRLTSTRTDLLRAPRTTASDNTTQTPCCTKIGFKNPVKAIRKIFRTKKTKEIKL</sequence>
<dbReference type="AlphaFoldDB" id="K1P6H6"/>
<evidence type="ECO:0000256" key="1">
    <source>
        <dbReference type="SAM" id="MobiDB-lite"/>
    </source>
</evidence>
<reference evidence="2" key="1">
    <citation type="journal article" date="2012" name="Nature">
        <title>The oyster genome reveals stress adaptation and complexity of shell formation.</title>
        <authorList>
            <person name="Zhang G."/>
            <person name="Fang X."/>
            <person name="Guo X."/>
            <person name="Li L."/>
            <person name="Luo R."/>
            <person name="Xu F."/>
            <person name="Yang P."/>
            <person name="Zhang L."/>
            <person name="Wang X."/>
            <person name="Qi H."/>
            <person name="Xiong Z."/>
            <person name="Que H."/>
            <person name="Xie Y."/>
            <person name="Holland P.W."/>
            <person name="Paps J."/>
            <person name="Zhu Y."/>
            <person name="Wu F."/>
            <person name="Chen Y."/>
            <person name="Wang J."/>
            <person name="Peng C."/>
            <person name="Meng J."/>
            <person name="Yang L."/>
            <person name="Liu J."/>
            <person name="Wen B."/>
            <person name="Zhang N."/>
            <person name="Huang Z."/>
            <person name="Zhu Q."/>
            <person name="Feng Y."/>
            <person name="Mount A."/>
            <person name="Hedgecock D."/>
            <person name="Xu Z."/>
            <person name="Liu Y."/>
            <person name="Domazet-Loso T."/>
            <person name="Du Y."/>
            <person name="Sun X."/>
            <person name="Zhang S."/>
            <person name="Liu B."/>
            <person name="Cheng P."/>
            <person name="Jiang X."/>
            <person name="Li J."/>
            <person name="Fan D."/>
            <person name="Wang W."/>
            <person name="Fu W."/>
            <person name="Wang T."/>
            <person name="Wang B."/>
            <person name="Zhang J."/>
            <person name="Peng Z."/>
            <person name="Li Y."/>
            <person name="Li N."/>
            <person name="Wang J."/>
            <person name="Chen M."/>
            <person name="He Y."/>
            <person name="Tan F."/>
            <person name="Song X."/>
            <person name="Zheng Q."/>
            <person name="Huang R."/>
            <person name="Yang H."/>
            <person name="Du X."/>
            <person name="Chen L."/>
            <person name="Yang M."/>
            <person name="Gaffney P.M."/>
            <person name="Wang S."/>
            <person name="Luo L."/>
            <person name="She Z."/>
            <person name="Ming Y."/>
            <person name="Huang W."/>
            <person name="Zhang S."/>
            <person name="Huang B."/>
            <person name="Zhang Y."/>
            <person name="Qu T."/>
            <person name="Ni P."/>
            <person name="Miao G."/>
            <person name="Wang J."/>
            <person name="Wang Q."/>
            <person name="Steinberg C.E."/>
            <person name="Wang H."/>
            <person name="Li N."/>
            <person name="Qian L."/>
            <person name="Zhang G."/>
            <person name="Li Y."/>
            <person name="Yang H."/>
            <person name="Liu X."/>
            <person name="Wang J."/>
            <person name="Yin Y."/>
            <person name="Wang J."/>
        </authorList>
    </citation>
    <scope>NUCLEOTIDE SEQUENCE [LARGE SCALE GENOMIC DNA]</scope>
    <source>
        <strain evidence="2">05x7-T-G4-1.051#20</strain>
    </source>
</reference>
<feature type="compositionally biased region" description="Acidic residues" evidence="1">
    <location>
        <begin position="78"/>
        <end position="88"/>
    </location>
</feature>
<evidence type="ECO:0000313" key="2">
    <source>
        <dbReference type="EMBL" id="EKC19197.1"/>
    </source>
</evidence>
<dbReference type="HOGENOM" id="CLU_1476550_0_0_1"/>
<protein>
    <submittedName>
        <fullName evidence="2">Uncharacterized protein</fullName>
    </submittedName>
</protein>
<dbReference type="EMBL" id="JH817915">
    <property type="protein sequence ID" value="EKC19197.1"/>
    <property type="molecule type" value="Genomic_DNA"/>
</dbReference>
<organism evidence="2">
    <name type="scientific">Magallana gigas</name>
    <name type="common">Pacific oyster</name>
    <name type="synonym">Crassostrea gigas</name>
    <dbReference type="NCBI Taxonomy" id="29159"/>
    <lineage>
        <taxon>Eukaryota</taxon>
        <taxon>Metazoa</taxon>
        <taxon>Spiralia</taxon>
        <taxon>Lophotrochozoa</taxon>
        <taxon>Mollusca</taxon>
        <taxon>Bivalvia</taxon>
        <taxon>Autobranchia</taxon>
        <taxon>Pteriomorphia</taxon>
        <taxon>Ostreida</taxon>
        <taxon>Ostreoidea</taxon>
        <taxon>Ostreidae</taxon>
        <taxon>Magallana</taxon>
    </lineage>
</organism>
<proteinExistence type="predicted"/>